<keyword evidence="1" id="KW-0732">Signal</keyword>
<sequence length="156" mass="17679">MYNFLVLLGLVTLTITTHPFDRVDMTSWDLDPNDCLDQPGNETHIQLQDSVTHIKKKVIVNRFGERCGTKIFSTIPRASIHKPNPGIWASNFTVEQDQVGTGNFTACYPMLGNLFITMRSFNEKTGQGVMEQREKVTDMWCESVPLGKHLPYTLDS</sequence>
<protein>
    <submittedName>
        <fullName evidence="2">Uncharacterized protein</fullName>
    </submittedName>
</protein>
<evidence type="ECO:0000313" key="2">
    <source>
        <dbReference type="EMBL" id="EPE30766.1"/>
    </source>
</evidence>
<evidence type="ECO:0000313" key="3">
    <source>
        <dbReference type="Proteomes" id="UP000016922"/>
    </source>
</evidence>
<dbReference type="KEGG" id="glz:GLAREA_03733"/>
<dbReference type="HOGENOM" id="CLU_1686763_0_0_1"/>
<gene>
    <name evidence="2" type="ORF">GLAREA_03733</name>
</gene>
<proteinExistence type="predicted"/>
<accession>S3DFM9</accession>
<name>S3DFM9_GLAL2</name>
<evidence type="ECO:0000256" key="1">
    <source>
        <dbReference type="SAM" id="SignalP"/>
    </source>
</evidence>
<dbReference type="RefSeq" id="XP_008082177.1">
    <property type="nucleotide sequence ID" value="XM_008083986.1"/>
</dbReference>
<reference evidence="2 3" key="1">
    <citation type="journal article" date="2013" name="BMC Genomics">
        <title>Genomics-driven discovery of the pneumocandin biosynthetic gene cluster in the fungus Glarea lozoyensis.</title>
        <authorList>
            <person name="Chen L."/>
            <person name="Yue Q."/>
            <person name="Zhang X."/>
            <person name="Xiang M."/>
            <person name="Wang C."/>
            <person name="Li S."/>
            <person name="Che Y."/>
            <person name="Ortiz-Lopez F.J."/>
            <person name="Bills G.F."/>
            <person name="Liu X."/>
            <person name="An Z."/>
        </authorList>
    </citation>
    <scope>NUCLEOTIDE SEQUENCE [LARGE SCALE GENOMIC DNA]</scope>
    <source>
        <strain evidence="3">ATCC 20868 / MF5171</strain>
    </source>
</reference>
<dbReference type="EMBL" id="KE145363">
    <property type="protein sequence ID" value="EPE30766.1"/>
    <property type="molecule type" value="Genomic_DNA"/>
</dbReference>
<organism evidence="2 3">
    <name type="scientific">Glarea lozoyensis (strain ATCC 20868 / MF5171)</name>
    <dbReference type="NCBI Taxonomy" id="1116229"/>
    <lineage>
        <taxon>Eukaryota</taxon>
        <taxon>Fungi</taxon>
        <taxon>Dikarya</taxon>
        <taxon>Ascomycota</taxon>
        <taxon>Pezizomycotina</taxon>
        <taxon>Leotiomycetes</taxon>
        <taxon>Helotiales</taxon>
        <taxon>Helotiaceae</taxon>
        <taxon>Glarea</taxon>
    </lineage>
</organism>
<feature type="signal peptide" evidence="1">
    <location>
        <begin position="1"/>
        <end position="19"/>
    </location>
</feature>
<dbReference type="AlphaFoldDB" id="S3DFM9"/>
<keyword evidence="3" id="KW-1185">Reference proteome</keyword>
<feature type="chain" id="PRO_5004508157" evidence="1">
    <location>
        <begin position="20"/>
        <end position="156"/>
    </location>
</feature>
<dbReference type="GeneID" id="19462788"/>
<dbReference type="Proteomes" id="UP000016922">
    <property type="component" value="Unassembled WGS sequence"/>
</dbReference>